<sequence>MTFAQLACTVLGDTDQSSMAKLREAYQAQPYELKAIEEHLQYTLIQVELGLWQPYWVPKGAHLLSQTVFLPLYH</sequence>
<evidence type="ECO:0000313" key="2">
    <source>
        <dbReference type="Proteomes" id="UP000011083"/>
    </source>
</evidence>
<reference evidence="1 2" key="1">
    <citation type="journal article" date="2013" name="Genome Biol.">
        <title>Genome of Acanthamoeba castellanii highlights extensive lateral gene transfer and early evolution of tyrosine kinase signaling.</title>
        <authorList>
            <person name="Clarke M."/>
            <person name="Lohan A.J."/>
            <person name="Liu B."/>
            <person name="Lagkouvardos I."/>
            <person name="Roy S."/>
            <person name="Zafar N."/>
            <person name="Bertelli C."/>
            <person name="Schilde C."/>
            <person name="Kianianmomeni A."/>
            <person name="Burglin T.R."/>
            <person name="Frech C."/>
            <person name="Turcotte B."/>
            <person name="Kopec K.O."/>
            <person name="Synnott J.M."/>
            <person name="Choo C."/>
            <person name="Paponov I."/>
            <person name="Finkler A."/>
            <person name="Soon Heng Tan C."/>
            <person name="Hutchins A.P."/>
            <person name="Weinmeier T."/>
            <person name="Rattei T."/>
            <person name="Chu J.S."/>
            <person name="Gimenez G."/>
            <person name="Irimia M."/>
            <person name="Rigden D.J."/>
            <person name="Fitzpatrick D.A."/>
            <person name="Lorenzo-Morales J."/>
            <person name="Bateman A."/>
            <person name="Chiu C.H."/>
            <person name="Tang P."/>
            <person name="Hegemann P."/>
            <person name="Fromm H."/>
            <person name="Raoult D."/>
            <person name="Greub G."/>
            <person name="Miranda-Saavedra D."/>
            <person name="Chen N."/>
            <person name="Nash P."/>
            <person name="Ginger M.L."/>
            <person name="Horn M."/>
            <person name="Schaap P."/>
            <person name="Caler L."/>
            <person name="Loftus B."/>
        </authorList>
    </citation>
    <scope>NUCLEOTIDE SEQUENCE [LARGE SCALE GENOMIC DNA]</scope>
    <source>
        <strain evidence="1 2">Neff</strain>
    </source>
</reference>
<dbReference type="AlphaFoldDB" id="L8GGN5"/>
<evidence type="ECO:0000313" key="1">
    <source>
        <dbReference type="EMBL" id="ELR11913.1"/>
    </source>
</evidence>
<dbReference type="Proteomes" id="UP000011083">
    <property type="component" value="Unassembled WGS sequence"/>
</dbReference>
<keyword evidence="2" id="KW-1185">Reference proteome</keyword>
<name>L8GGN5_ACACF</name>
<accession>L8GGN5</accession>
<dbReference type="VEuPathDB" id="AmoebaDB:ACA1_275020"/>
<dbReference type="KEGG" id="acan:ACA1_275020"/>
<dbReference type="GeneID" id="14912347"/>
<dbReference type="EMBL" id="KB008146">
    <property type="protein sequence ID" value="ELR11913.1"/>
    <property type="molecule type" value="Genomic_DNA"/>
</dbReference>
<organism evidence="1 2">
    <name type="scientific">Acanthamoeba castellanii (strain ATCC 30010 / Neff)</name>
    <dbReference type="NCBI Taxonomy" id="1257118"/>
    <lineage>
        <taxon>Eukaryota</taxon>
        <taxon>Amoebozoa</taxon>
        <taxon>Discosea</taxon>
        <taxon>Longamoebia</taxon>
        <taxon>Centramoebida</taxon>
        <taxon>Acanthamoebidae</taxon>
        <taxon>Acanthamoeba</taxon>
    </lineage>
</organism>
<proteinExistence type="predicted"/>
<protein>
    <submittedName>
        <fullName evidence="1">Uncharacterized protein</fullName>
    </submittedName>
</protein>
<gene>
    <name evidence="1" type="ORF">ACA1_275020</name>
</gene>
<dbReference type="RefSeq" id="XP_004333926.1">
    <property type="nucleotide sequence ID" value="XM_004333878.1"/>
</dbReference>